<accession>A0A3M0A7L1</accession>
<proteinExistence type="predicted"/>
<evidence type="ECO:0000313" key="1">
    <source>
        <dbReference type="EMBL" id="RMA81131.1"/>
    </source>
</evidence>
<dbReference type="OrthoDB" id="5616307at2"/>
<dbReference type="Proteomes" id="UP000267187">
    <property type="component" value="Unassembled WGS sequence"/>
</dbReference>
<dbReference type="InterPro" id="IPR009749">
    <property type="entry name" value="DUF1315"/>
</dbReference>
<sequence length="82" mass="9632">MEYSEAIRQMPRHQYDALKTALETGKWPDGKNLSPEQRKHCMTAVIAYGEMHLAEDERVGYIYNPKHDHCESDDVQPLKWDK</sequence>
<organism evidence="1 2">
    <name type="scientific">Umboniibacter marinipuniceus</name>
    <dbReference type="NCBI Taxonomy" id="569599"/>
    <lineage>
        <taxon>Bacteria</taxon>
        <taxon>Pseudomonadati</taxon>
        <taxon>Pseudomonadota</taxon>
        <taxon>Gammaproteobacteria</taxon>
        <taxon>Cellvibrionales</taxon>
        <taxon>Cellvibrionaceae</taxon>
        <taxon>Umboniibacter</taxon>
    </lineage>
</organism>
<dbReference type="Pfam" id="PF07023">
    <property type="entry name" value="DUF1315"/>
    <property type="match status" value="1"/>
</dbReference>
<dbReference type="EMBL" id="REFJ01000002">
    <property type="protein sequence ID" value="RMA81131.1"/>
    <property type="molecule type" value="Genomic_DNA"/>
</dbReference>
<evidence type="ECO:0008006" key="3">
    <source>
        <dbReference type="Google" id="ProtNLM"/>
    </source>
</evidence>
<dbReference type="RefSeq" id="WP_121876288.1">
    <property type="nucleotide sequence ID" value="NZ_REFJ01000002.1"/>
</dbReference>
<name>A0A3M0A7L1_9GAMM</name>
<keyword evidence="2" id="KW-1185">Reference proteome</keyword>
<evidence type="ECO:0000313" key="2">
    <source>
        <dbReference type="Proteomes" id="UP000267187"/>
    </source>
</evidence>
<reference evidence="1 2" key="1">
    <citation type="submission" date="2018-10" db="EMBL/GenBank/DDBJ databases">
        <title>Genomic Encyclopedia of Type Strains, Phase IV (KMG-IV): sequencing the most valuable type-strain genomes for metagenomic binning, comparative biology and taxonomic classification.</title>
        <authorList>
            <person name="Goeker M."/>
        </authorList>
    </citation>
    <scope>NUCLEOTIDE SEQUENCE [LARGE SCALE GENOMIC DNA]</scope>
    <source>
        <strain evidence="1 2">DSM 25080</strain>
    </source>
</reference>
<comment type="caution">
    <text evidence="1">The sequence shown here is derived from an EMBL/GenBank/DDBJ whole genome shotgun (WGS) entry which is preliminary data.</text>
</comment>
<gene>
    <name evidence="1" type="ORF">DFR27_0929</name>
</gene>
<protein>
    <recommendedName>
        <fullName evidence="3">DUF1315 family protein</fullName>
    </recommendedName>
</protein>
<dbReference type="AlphaFoldDB" id="A0A3M0A7L1"/>